<dbReference type="SUPFAM" id="SSF52129">
    <property type="entry name" value="Caspase-like"/>
    <property type="match status" value="1"/>
</dbReference>
<reference evidence="5" key="1">
    <citation type="submission" date="2023-08" db="EMBL/GenBank/DDBJ databases">
        <authorList>
            <person name="Chen Y."/>
            <person name="Shah S."/>
            <person name="Dougan E. K."/>
            <person name="Thang M."/>
            <person name="Chan C."/>
        </authorList>
    </citation>
    <scope>NUCLEOTIDE SEQUENCE</scope>
</reference>
<dbReference type="Pfam" id="PF00656">
    <property type="entry name" value="Peptidase_C14"/>
    <property type="match status" value="1"/>
</dbReference>
<feature type="compositionally biased region" description="Polar residues" evidence="3">
    <location>
        <begin position="1221"/>
        <end position="1230"/>
    </location>
</feature>
<dbReference type="GO" id="GO:0006508">
    <property type="term" value="P:proteolysis"/>
    <property type="evidence" value="ECO:0007669"/>
    <property type="project" value="InterPro"/>
</dbReference>
<dbReference type="InterPro" id="IPR011600">
    <property type="entry name" value="Pept_C14_caspase"/>
</dbReference>
<feature type="region of interest" description="Disordered" evidence="3">
    <location>
        <begin position="115"/>
        <end position="142"/>
    </location>
</feature>
<feature type="region of interest" description="Disordered" evidence="3">
    <location>
        <begin position="746"/>
        <end position="773"/>
    </location>
</feature>
<comment type="similarity">
    <text evidence="1">Belongs to the peptidase C14B family.</text>
</comment>
<feature type="compositionally biased region" description="Polar residues" evidence="3">
    <location>
        <begin position="618"/>
        <end position="633"/>
    </location>
</feature>
<evidence type="ECO:0000313" key="6">
    <source>
        <dbReference type="Proteomes" id="UP001178507"/>
    </source>
</evidence>
<feature type="domain" description="Peptidase C14 caspase" evidence="4">
    <location>
        <begin position="992"/>
        <end position="1301"/>
    </location>
</feature>
<evidence type="ECO:0000313" key="5">
    <source>
        <dbReference type="EMBL" id="CAJ1409504.1"/>
    </source>
</evidence>
<accession>A0AA36NJH5</accession>
<dbReference type="InterPro" id="IPR050452">
    <property type="entry name" value="Metacaspase"/>
</dbReference>
<feature type="coiled-coil region" evidence="2">
    <location>
        <begin position="312"/>
        <end position="346"/>
    </location>
</feature>
<dbReference type="Gene3D" id="3.40.50.1460">
    <property type="match status" value="1"/>
</dbReference>
<dbReference type="PANTHER" id="PTHR48104">
    <property type="entry name" value="METACASPASE-4"/>
    <property type="match status" value="1"/>
</dbReference>
<sequence length="1331" mass="148444">MKARERSASTAARPSILDREAAEIQVKERDMAAIKAKISSMGDAKRQASSAEEQLGEVQQEVLNMRDRLARIDADLHETAERKQSIEAEIGRLQNGIGESKETLRLRQLSVAELRSNRDETERQLSQTLGEREQWRESAGKAQKDFDAQAQAAAFELDQWRSEAQELVTALQQIEEEDPAAVQPQEDFMDGLQKELEEAMASFTALQAQRQQETAGVSAAEQQQREAEVRLEEAELAANRLRSELQEEGAEARNATEAVKLQLADRASKVAQLEGSVGENRNQLKTIQQHVDSLMQDLMDRTTKSSEEEAALTNLARQLHQEQEVLDRIQREKEKLAEAASKALQKSEDCYRHKQLLQDDQQEKGLAQQSDLLAQSCKIASSELESTLSELGQLHQVRQKLDAEVAEVDLAATEIERSRQEAKVRIEEMQTALEAISLKKSTRAEAVTSRLQRVTVLEQELMTAKQELQSAAAAATKLRVASARNAADNDTKEEALLQRFVQLKAELQSHQESSQQQEEKHKALLEKLNETQRQRPKTRVQAEHVRAKRAELQRLAVELQTSLAAARRTSELEEAKAKQLEAQLSKQRKELEELAEDAARQDQLSVAMKEALNEQRAQRQSCLKAQTSQSSSSTDRELKAQELVNGLKKQREELAGKQEAVAAACLVEKERLAELRNDFQEVRASTTKKIEAATKELAAQECAASLEERLLQIDRELKLTKDRGSSRDMQALKLHQAEAANLQKRIEESQQREQEAQLKSPKGQDSEVQESDEKKRQLLKELLTHRAASLQEASKESAEAEKSLQALLQEQGSLQEEYRGVMEEMKIQVSKGNEHYSKLRDLEQDIQTFEDESELLTLGLHEAENRSGFLQKEHELLQAGVPDGRLQQWAKEVQGFRVAAKLQTYEDELQHWQQVAEGQADPPHARSHQQAAEELLGQKAAALEEQLSVTERRLREMEQQEPEEVPGHIRSVPCSLHGALFGPNLSGKEGGRRALVIGCNYTNSFAPLQGSANDAWNVQCLLRQTLQYSESQVRCLVDFWGAAAPPKRRPTRDNIISELQWLTGNARPGDNIFLYFSGYGAQQPSHVEGLYEGHLVPADYADNLPEEVLRELASAELPPDWAQRAAAGYRLVPMSLITSALHALPSGCKATVVLDCCQASVLPLLKSADVRSVLAGPGPPLFQRLRANASGEKSRQRLLNLPPLPHSSSRPSASPSGNRSTPMGSPSMQARQPGEAQAAYHGPCCKCYCFATCQNDQVCCELPIEGTVQGAGTWAFVKAVAACHFSTSLTQHSKAMDSILQNLRRKYRWIQQTPVIQLSAAANVEDALILP</sequence>
<organism evidence="5 6">
    <name type="scientific">Effrenium voratum</name>
    <dbReference type="NCBI Taxonomy" id="2562239"/>
    <lineage>
        <taxon>Eukaryota</taxon>
        <taxon>Sar</taxon>
        <taxon>Alveolata</taxon>
        <taxon>Dinophyceae</taxon>
        <taxon>Suessiales</taxon>
        <taxon>Symbiodiniaceae</taxon>
        <taxon>Effrenium</taxon>
    </lineage>
</organism>
<dbReference type="PANTHER" id="PTHR48104:SF30">
    <property type="entry name" value="METACASPASE-1"/>
    <property type="match status" value="1"/>
</dbReference>
<evidence type="ECO:0000256" key="3">
    <source>
        <dbReference type="SAM" id="MobiDB-lite"/>
    </source>
</evidence>
<feature type="compositionally biased region" description="Basic and acidic residues" evidence="3">
    <location>
        <begin position="746"/>
        <end position="756"/>
    </location>
</feature>
<proteinExistence type="inferred from homology"/>
<keyword evidence="2" id="KW-0175">Coiled coil</keyword>
<dbReference type="Proteomes" id="UP001178507">
    <property type="component" value="Unassembled WGS sequence"/>
</dbReference>
<feature type="compositionally biased region" description="Basic and acidic residues" evidence="3">
    <location>
        <begin position="130"/>
        <end position="142"/>
    </location>
</feature>
<evidence type="ECO:0000259" key="4">
    <source>
        <dbReference type="Pfam" id="PF00656"/>
    </source>
</evidence>
<evidence type="ECO:0000256" key="2">
    <source>
        <dbReference type="SAM" id="Coils"/>
    </source>
</evidence>
<dbReference type="EMBL" id="CAUJNA010003771">
    <property type="protein sequence ID" value="CAJ1409504.1"/>
    <property type="molecule type" value="Genomic_DNA"/>
</dbReference>
<evidence type="ECO:0000256" key="1">
    <source>
        <dbReference type="ARBA" id="ARBA00009005"/>
    </source>
</evidence>
<dbReference type="GO" id="GO:0005737">
    <property type="term" value="C:cytoplasm"/>
    <property type="evidence" value="ECO:0007669"/>
    <property type="project" value="TreeGrafter"/>
</dbReference>
<feature type="coiled-coil region" evidence="2">
    <location>
        <begin position="790"/>
        <end position="852"/>
    </location>
</feature>
<keyword evidence="6" id="KW-1185">Reference proteome</keyword>
<name>A0AA36NJH5_9DINO</name>
<feature type="region of interest" description="Disordered" evidence="3">
    <location>
        <begin position="618"/>
        <end position="638"/>
    </location>
</feature>
<dbReference type="InterPro" id="IPR029030">
    <property type="entry name" value="Caspase-like_dom_sf"/>
</dbReference>
<gene>
    <name evidence="5" type="ORF">EVOR1521_LOCUS30588</name>
</gene>
<feature type="region of interest" description="Disordered" evidence="3">
    <location>
        <begin position="1193"/>
        <end position="1233"/>
    </location>
</feature>
<feature type="coiled-coil region" evidence="2">
    <location>
        <begin position="412"/>
        <end position="604"/>
    </location>
</feature>
<protein>
    <recommendedName>
        <fullName evidence="4">Peptidase C14 caspase domain-containing protein</fullName>
    </recommendedName>
</protein>
<dbReference type="GO" id="GO:0004197">
    <property type="term" value="F:cysteine-type endopeptidase activity"/>
    <property type="evidence" value="ECO:0007669"/>
    <property type="project" value="InterPro"/>
</dbReference>
<feature type="coiled-coil region" evidence="2">
    <location>
        <begin position="925"/>
        <end position="960"/>
    </location>
</feature>
<comment type="caution">
    <text evidence="5">The sequence shown here is derived from an EMBL/GenBank/DDBJ whole genome shotgun (WGS) entry which is preliminary data.</text>
</comment>
<feature type="compositionally biased region" description="Low complexity" evidence="3">
    <location>
        <begin position="1197"/>
        <end position="1220"/>
    </location>
</feature>